<dbReference type="PANTHER" id="PTHR12356:SF3">
    <property type="entry name" value="NUCLEAR MIGRATION PROTEIN NUDC"/>
    <property type="match status" value="1"/>
</dbReference>
<evidence type="ECO:0000313" key="10">
    <source>
        <dbReference type="Proteomes" id="UP000688137"/>
    </source>
</evidence>
<organism evidence="9 10">
    <name type="scientific">Paramecium primaurelia</name>
    <dbReference type="NCBI Taxonomy" id="5886"/>
    <lineage>
        <taxon>Eukaryota</taxon>
        <taxon>Sar</taxon>
        <taxon>Alveolata</taxon>
        <taxon>Ciliophora</taxon>
        <taxon>Intramacronucleata</taxon>
        <taxon>Oligohymenophorea</taxon>
        <taxon>Peniculida</taxon>
        <taxon>Parameciidae</taxon>
        <taxon>Paramecium</taxon>
    </lineage>
</organism>
<feature type="domain" description="CS" evidence="8">
    <location>
        <begin position="159"/>
        <end position="245"/>
    </location>
</feature>
<reference evidence="9" key="1">
    <citation type="submission" date="2021-01" db="EMBL/GenBank/DDBJ databases">
        <authorList>
            <consortium name="Genoscope - CEA"/>
            <person name="William W."/>
        </authorList>
    </citation>
    <scope>NUCLEOTIDE SEQUENCE</scope>
</reference>
<feature type="compositionally biased region" description="Low complexity" evidence="7">
    <location>
        <begin position="119"/>
        <end position="146"/>
    </location>
</feature>
<dbReference type="GO" id="GO:0005737">
    <property type="term" value="C:cytoplasm"/>
    <property type="evidence" value="ECO:0007669"/>
    <property type="project" value="UniProtKB-SubCell"/>
</dbReference>
<keyword evidence="4" id="KW-0963">Cytoplasm</keyword>
<dbReference type="InterPro" id="IPR025934">
    <property type="entry name" value="NudC_N_dom"/>
</dbReference>
<dbReference type="InterPro" id="IPR037898">
    <property type="entry name" value="NudC_fam"/>
</dbReference>
<comment type="similarity">
    <text evidence="2">Belongs to the nudC family.</text>
</comment>
<evidence type="ECO:0000256" key="7">
    <source>
        <dbReference type="SAM" id="MobiDB-lite"/>
    </source>
</evidence>
<dbReference type="GO" id="GO:0006457">
    <property type="term" value="P:protein folding"/>
    <property type="evidence" value="ECO:0007669"/>
    <property type="project" value="TreeGrafter"/>
</dbReference>
<proteinExistence type="inferred from homology"/>
<keyword evidence="5" id="KW-0597">Phosphoprotein</keyword>
<evidence type="ECO:0000256" key="3">
    <source>
        <dbReference type="ARBA" id="ARBA00017641"/>
    </source>
</evidence>
<dbReference type="PROSITE" id="PS51203">
    <property type="entry name" value="CS"/>
    <property type="match status" value="1"/>
</dbReference>
<dbReference type="Proteomes" id="UP000688137">
    <property type="component" value="Unassembled WGS sequence"/>
</dbReference>
<accession>A0A8S1NUA6</accession>
<evidence type="ECO:0000256" key="1">
    <source>
        <dbReference type="ARBA" id="ARBA00004496"/>
    </source>
</evidence>
<feature type="region of interest" description="Disordered" evidence="7">
    <location>
        <begin position="119"/>
        <end position="148"/>
    </location>
</feature>
<comment type="caution">
    <text evidence="9">The sequence shown here is derived from an EMBL/GenBank/DDBJ whole genome shotgun (WGS) entry which is preliminary data.</text>
</comment>
<dbReference type="Pfam" id="PF14050">
    <property type="entry name" value="Nudc_N"/>
    <property type="match status" value="1"/>
</dbReference>
<dbReference type="InterPro" id="IPR007052">
    <property type="entry name" value="CS_dom"/>
</dbReference>
<sequence length="329" mass="38279">MVDRFDEHFFLIAKETGGIEGLLNSLFSFLLRRTDYYYECDPGDKMGFPPGVALNMLGNTFKKYQDEHYKVHKKKSAQEYKEKLEIYQKKQKELQEKKKEQEELKKEIQIQQQQQKQVQQNENQSQQDVQIKQEQNQQNNENLTQKQKIDPYINTYNGGETEKYSWSQSSNDVVVTMKVPEGSNKKNLKVIITANTLTVKVKDNVVVDGKLYDKVKSDESIWSIEENLLTITLEKGQENIWKTVILGDKEIDATKVENTKPLDDFDSETQGAIRKIMYDQQRKQQGLPTSEEEQQLEIVKKAWNAEGSPFKGQPFDPSKFNLSNGQIQF</sequence>
<dbReference type="GO" id="GO:0051082">
    <property type="term" value="F:unfolded protein binding"/>
    <property type="evidence" value="ECO:0007669"/>
    <property type="project" value="TreeGrafter"/>
</dbReference>
<dbReference type="PANTHER" id="PTHR12356">
    <property type="entry name" value="NUCLEAR MOVEMENT PROTEIN NUDC"/>
    <property type="match status" value="1"/>
</dbReference>
<dbReference type="CDD" id="cd06467">
    <property type="entry name" value="p23_NUDC_like"/>
    <property type="match status" value="1"/>
</dbReference>
<evidence type="ECO:0000313" key="9">
    <source>
        <dbReference type="EMBL" id="CAD8096927.1"/>
    </source>
</evidence>
<dbReference type="Pfam" id="PF04969">
    <property type="entry name" value="CS"/>
    <property type="match status" value="1"/>
</dbReference>
<gene>
    <name evidence="9" type="ORF">PPRIM_AZ9-3.1.T1020172</name>
</gene>
<dbReference type="EMBL" id="CAJJDM010000105">
    <property type="protein sequence ID" value="CAD8096927.1"/>
    <property type="molecule type" value="Genomic_DNA"/>
</dbReference>
<evidence type="ECO:0000256" key="6">
    <source>
        <dbReference type="ARBA" id="ARBA00030427"/>
    </source>
</evidence>
<dbReference type="OMA" id="EINIEMP"/>
<evidence type="ECO:0000256" key="2">
    <source>
        <dbReference type="ARBA" id="ARBA00010513"/>
    </source>
</evidence>
<feature type="region of interest" description="Disordered" evidence="7">
    <location>
        <begin position="307"/>
        <end position="329"/>
    </location>
</feature>
<evidence type="ECO:0000259" key="8">
    <source>
        <dbReference type="PROSITE" id="PS51203"/>
    </source>
</evidence>
<keyword evidence="10" id="KW-1185">Reference proteome</keyword>
<name>A0A8S1NUA6_PARPR</name>
<dbReference type="AlphaFoldDB" id="A0A8S1NUA6"/>
<comment type="subcellular location">
    <subcellularLocation>
        <location evidence="1">Cytoplasm</location>
    </subcellularLocation>
</comment>
<feature type="compositionally biased region" description="Polar residues" evidence="7">
    <location>
        <begin position="320"/>
        <end position="329"/>
    </location>
</feature>
<evidence type="ECO:0000256" key="5">
    <source>
        <dbReference type="ARBA" id="ARBA00022553"/>
    </source>
</evidence>
<evidence type="ECO:0000256" key="4">
    <source>
        <dbReference type="ARBA" id="ARBA00022490"/>
    </source>
</evidence>
<protein>
    <recommendedName>
        <fullName evidence="3">Nuclear migration protein nudC</fullName>
    </recommendedName>
    <alternativeName>
        <fullName evidence="6">Nuclear distribution protein C homolog</fullName>
    </alternativeName>
</protein>